<comment type="caution">
    <text evidence="2">The sequence shown here is derived from an EMBL/GenBank/DDBJ whole genome shotgun (WGS) entry which is preliminary data.</text>
</comment>
<dbReference type="EMBL" id="AHFK01000074">
    <property type="protein sequence ID" value="EOQ05469.1"/>
    <property type="molecule type" value="Genomic_DNA"/>
</dbReference>
<dbReference type="EMBL" id="AHFK01000081">
    <property type="protein sequence ID" value="EOQ04932.1"/>
    <property type="molecule type" value="Genomic_DNA"/>
</dbReference>
<name>A0A9W5R0F9_BACCE</name>
<reference evidence="2 6" key="1">
    <citation type="submission" date="2012-12" db="EMBL/GenBank/DDBJ databases">
        <title>The Genome Sequence of Bacillus cereus VD184.</title>
        <authorList>
            <consortium name="The Broad Institute Genome Sequencing Platform"/>
            <consortium name="The Broad Institute Genome Sequencing Center for Infectious Disease"/>
            <person name="Feldgarden M."/>
            <person name="Van der Auwera G.A."/>
            <person name="Mahillon J."/>
            <person name="Duprez V."/>
            <person name="Timmery S."/>
            <person name="Mattelet C."/>
            <person name="Dierick K."/>
            <person name="Sun M."/>
            <person name="Yu Z."/>
            <person name="Zhu L."/>
            <person name="Hu X."/>
            <person name="Shank E.B."/>
            <person name="Swiecicka I."/>
            <person name="Hansen B.M."/>
            <person name="Andrup L."/>
            <person name="Walker B."/>
            <person name="Young S.K."/>
            <person name="Zeng Q."/>
            <person name="Gargeya S."/>
            <person name="Fitzgerald M."/>
            <person name="Haas B."/>
            <person name="Abouelleil A."/>
            <person name="Alvarado L."/>
            <person name="Arachchi H.M."/>
            <person name="Berlin A.M."/>
            <person name="Chapman S.B."/>
            <person name="Dewar J."/>
            <person name="Goldberg J."/>
            <person name="Griggs A."/>
            <person name="Gujja S."/>
            <person name="Hansen M."/>
            <person name="Howarth C."/>
            <person name="Imamovic A."/>
            <person name="Larimer J."/>
            <person name="McCowan C."/>
            <person name="Murphy C."/>
            <person name="Neiman D."/>
            <person name="Pearson M."/>
            <person name="Priest M."/>
            <person name="Roberts A."/>
            <person name="Saif S."/>
            <person name="Shea T."/>
            <person name="Sisk P."/>
            <person name="Sykes S."/>
            <person name="Wortman J."/>
            <person name="Nusbaum C."/>
            <person name="Birren B."/>
        </authorList>
    </citation>
    <scope>NUCLEOTIDE SEQUENCE [LARGE SCALE GENOMIC DNA]</scope>
    <source>
        <strain evidence="2 6">VD184</strain>
    </source>
</reference>
<dbReference type="EMBL" id="AHFK01000051">
    <property type="protein sequence ID" value="EOQ09377.1"/>
    <property type="molecule type" value="Genomic_DNA"/>
</dbReference>
<evidence type="ECO:0000313" key="4">
    <source>
        <dbReference type="EMBL" id="EOQ05469.1"/>
    </source>
</evidence>
<evidence type="ECO:0000313" key="2">
    <source>
        <dbReference type="EMBL" id="EOQ01715.1"/>
    </source>
</evidence>
<dbReference type="EMBL" id="AHFK01000102">
    <property type="protein sequence ID" value="EOQ01715.1"/>
    <property type="molecule type" value="Genomic_DNA"/>
</dbReference>
<dbReference type="RefSeq" id="WP_016122972.1">
    <property type="nucleotide sequence ID" value="NZ_KB976831.1"/>
</dbReference>
<evidence type="ECO:0000313" key="6">
    <source>
        <dbReference type="Proteomes" id="UP000014028"/>
    </source>
</evidence>
<sequence length="109" mass="13474">MWRKEEILIALQKQYVPKDKIAKVLTLNKPWNRYKREEFVDVIYEEMQYNTELFNLLSNARQQQLAKDEYKDLYFKDRNTTPSAYRPEGWHNVDWIEQLNKYKEKRAIK</sequence>
<evidence type="ECO:0000313" key="5">
    <source>
        <dbReference type="EMBL" id="EOQ09377.1"/>
    </source>
</evidence>
<dbReference type="Proteomes" id="UP000014028">
    <property type="component" value="Unassembled WGS sequence"/>
</dbReference>
<proteinExistence type="predicted"/>
<organism evidence="2 6">
    <name type="scientific">Bacillus cereus VD184</name>
    <dbReference type="NCBI Taxonomy" id="1053242"/>
    <lineage>
        <taxon>Bacteria</taxon>
        <taxon>Bacillati</taxon>
        <taxon>Bacillota</taxon>
        <taxon>Bacilli</taxon>
        <taxon>Bacillales</taxon>
        <taxon>Bacillaceae</taxon>
        <taxon>Bacillus</taxon>
        <taxon>Bacillus cereus group</taxon>
    </lineage>
</organism>
<evidence type="ECO:0000313" key="3">
    <source>
        <dbReference type="EMBL" id="EOQ04932.1"/>
    </source>
</evidence>
<gene>
    <name evidence="5" type="ORF">IKC_05776</name>
    <name evidence="3" type="ORF">IKC_06309</name>
    <name evidence="4" type="ORF">IKC_06313</name>
    <name evidence="1" type="ORF">IKC_06541</name>
    <name evidence="2" type="ORF">IKC_06601</name>
</gene>
<dbReference type="AlphaFoldDB" id="A0A9W5R0F9"/>
<protein>
    <submittedName>
        <fullName evidence="2">Uncharacterized protein</fullName>
    </submittedName>
</protein>
<dbReference type="EMBL" id="AHFK01000111">
    <property type="protein sequence ID" value="EOQ01283.1"/>
    <property type="molecule type" value="Genomic_DNA"/>
</dbReference>
<evidence type="ECO:0000313" key="1">
    <source>
        <dbReference type="EMBL" id="EOQ01283.1"/>
    </source>
</evidence>
<accession>A0A9W5R0F9</accession>